<dbReference type="InterPro" id="IPR017451">
    <property type="entry name" value="F-box-assoc_interact_dom"/>
</dbReference>
<dbReference type="SUPFAM" id="SSF50965">
    <property type="entry name" value="Galactose oxidase, central domain"/>
    <property type="match status" value="1"/>
</dbReference>
<reference evidence="3 4" key="1">
    <citation type="submission" date="2020-01" db="EMBL/GenBank/DDBJ databases">
        <authorList>
            <person name="Mishra B."/>
        </authorList>
    </citation>
    <scope>NUCLEOTIDE SEQUENCE [LARGE SCALE GENOMIC DNA]</scope>
</reference>
<dbReference type="Gene3D" id="1.20.1280.50">
    <property type="match status" value="1"/>
</dbReference>
<dbReference type="Pfam" id="PF07734">
    <property type="entry name" value="FBA_1"/>
    <property type="match status" value="1"/>
</dbReference>
<dbReference type="PROSITE" id="PS50181">
    <property type="entry name" value="FBOX"/>
    <property type="match status" value="1"/>
</dbReference>
<dbReference type="InterPro" id="IPR011043">
    <property type="entry name" value="Gal_Oxase/kelch_b-propeller"/>
</dbReference>
<gene>
    <name evidence="2" type="ORF">MERR_LOCUS26253</name>
    <name evidence="3" type="ORF">MERR_LOCUS45136</name>
</gene>
<feature type="domain" description="F-box" evidence="1">
    <location>
        <begin position="1"/>
        <end position="47"/>
    </location>
</feature>
<dbReference type="InterPro" id="IPR036047">
    <property type="entry name" value="F-box-like_dom_sf"/>
</dbReference>
<dbReference type="EMBL" id="CACVBM020001717">
    <property type="protein sequence ID" value="CAA7057900.1"/>
    <property type="molecule type" value="Genomic_DNA"/>
</dbReference>
<protein>
    <recommendedName>
        <fullName evidence="1">F-box domain-containing protein</fullName>
    </recommendedName>
</protein>
<name>A0A6D2LA42_9BRAS</name>
<evidence type="ECO:0000313" key="4">
    <source>
        <dbReference type="Proteomes" id="UP000467841"/>
    </source>
</evidence>
<dbReference type="Proteomes" id="UP000467841">
    <property type="component" value="Unassembled WGS sequence"/>
</dbReference>
<dbReference type="SUPFAM" id="SSF81383">
    <property type="entry name" value="F-box domain"/>
    <property type="match status" value="1"/>
</dbReference>
<dbReference type="InterPro" id="IPR050796">
    <property type="entry name" value="SCF_F-box_component"/>
</dbReference>
<dbReference type="Pfam" id="PF00646">
    <property type="entry name" value="F-box"/>
    <property type="match status" value="1"/>
</dbReference>
<dbReference type="EMBL" id="CACVBM020001204">
    <property type="protein sequence ID" value="CAA7039018.1"/>
    <property type="molecule type" value="Genomic_DNA"/>
</dbReference>
<evidence type="ECO:0000313" key="2">
    <source>
        <dbReference type="EMBL" id="CAA7039018.1"/>
    </source>
</evidence>
<organism evidence="3 4">
    <name type="scientific">Microthlaspi erraticum</name>
    <dbReference type="NCBI Taxonomy" id="1685480"/>
    <lineage>
        <taxon>Eukaryota</taxon>
        <taxon>Viridiplantae</taxon>
        <taxon>Streptophyta</taxon>
        <taxon>Embryophyta</taxon>
        <taxon>Tracheophyta</taxon>
        <taxon>Spermatophyta</taxon>
        <taxon>Magnoliopsida</taxon>
        <taxon>eudicotyledons</taxon>
        <taxon>Gunneridae</taxon>
        <taxon>Pentapetalae</taxon>
        <taxon>rosids</taxon>
        <taxon>malvids</taxon>
        <taxon>Brassicales</taxon>
        <taxon>Brassicaceae</taxon>
        <taxon>Coluteocarpeae</taxon>
        <taxon>Microthlaspi</taxon>
    </lineage>
</organism>
<dbReference type="NCBIfam" id="TIGR01640">
    <property type="entry name" value="F_box_assoc_1"/>
    <property type="match status" value="1"/>
</dbReference>
<sequence>MLSNLPRDLEEDILSRVPLISLRRLQSTCKRWYHHALFRDQRFIKTLFDKTVRQYQAFTLMDFRVYSVSFDTNKGPSLVLTDKLRVIDPLSNSEVDISQAFHCDGILLCTTTDNRFVALNPFSRQTRWIEPRNHHMRSEIYALGYDNKELCHSYKILRFMGPHYQTVEIYEVRSNLWRNLDASPGGDLESLGVSLRGNTYWISKRRRVKGYLLLEFDFSTEIFQKMCIPVQKTEFNDAMVLSAVREERLYLLYQCAKTRKMEIWVTNEIDETTVASWSKFLTVDFKSGIHMLFSRASFLVEEEKKIAVCCYQERISGLFIVGQDKYEKFVFSCRVIKCMPIVFGYVPRLV</sequence>
<evidence type="ECO:0000313" key="3">
    <source>
        <dbReference type="EMBL" id="CAA7057900.1"/>
    </source>
</evidence>
<dbReference type="PANTHER" id="PTHR31672:SF13">
    <property type="entry name" value="F-BOX PROTEIN CPR30-LIKE"/>
    <property type="match status" value="1"/>
</dbReference>
<evidence type="ECO:0000259" key="1">
    <source>
        <dbReference type="PROSITE" id="PS50181"/>
    </source>
</evidence>
<dbReference type="OrthoDB" id="1077661at2759"/>
<proteinExistence type="predicted"/>
<keyword evidence="4" id="KW-1185">Reference proteome</keyword>
<dbReference type="AlphaFoldDB" id="A0A6D2LA42"/>
<dbReference type="PANTHER" id="PTHR31672">
    <property type="entry name" value="BNACNNG10540D PROTEIN"/>
    <property type="match status" value="1"/>
</dbReference>
<dbReference type="InterPro" id="IPR001810">
    <property type="entry name" value="F-box_dom"/>
</dbReference>
<dbReference type="InterPro" id="IPR006527">
    <property type="entry name" value="F-box-assoc_dom_typ1"/>
</dbReference>
<accession>A0A6D2LA42</accession>